<evidence type="ECO:0000256" key="1">
    <source>
        <dbReference type="ARBA" id="ARBA00004533"/>
    </source>
</evidence>
<dbReference type="PANTHER" id="PTHR45138:SF9">
    <property type="entry name" value="DIGUANYLATE CYCLASE DGCM-RELATED"/>
    <property type="match status" value="1"/>
</dbReference>
<evidence type="ECO:0000256" key="3">
    <source>
        <dbReference type="ARBA" id="ARBA00034247"/>
    </source>
</evidence>
<dbReference type="Gene3D" id="3.30.70.270">
    <property type="match status" value="1"/>
</dbReference>
<dbReference type="Gene3D" id="3.30.450.20">
    <property type="entry name" value="PAS domain"/>
    <property type="match status" value="1"/>
</dbReference>
<keyword evidence="7" id="KW-1185">Reference proteome</keyword>
<evidence type="ECO:0000313" key="6">
    <source>
        <dbReference type="EMBL" id="ODA30472.1"/>
    </source>
</evidence>
<feature type="transmembrane region" description="Helical" evidence="4">
    <location>
        <begin position="188"/>
        <end position="215"/>
    </location>
</feature>
<dbReference type="GO" id="GO:1902201">
    <property type="term" value="P:negative regulation of bacterial-type flagellum-dependent cell motility"/>
    <property type="evidence" value="ECO:0007669"/>
    <property type="project" value="TreeGrafter"/>
</dbReference>
<comment type="subcellular location">
    <subcellularLocation>
        <location evidence="1">Cell inner membrane</location>
    </subcellularLocation>
</comment>
<dbReference type="RefSeq" id="WP_068905178.1">
    <property type="nucleotide sequence ID" value="NZ_JBHUIF010000009.1"/>
</dbReference>
<dbReference type="GO" id="GO:0052621">
    <property type="term" value="F:diguanylate cyclase activity"/>
    <property type="evidence" value="ECO:0007669"/>
    <property type="project" value="UniProtKB-EC"/>
</dbReference>
<organism evidence="6 7">
    <name type="scientific">Veronia pacifica</name>
    <dbReference type="NCBI Taxonomy" id="1080227"/>
    <lineage>
        <taxon>Bacteria</taxon>
        <taxon>Pseudomonadati</taxon>
        <taxon>Pseudomonadota</taxon>
        <taxon>Gammaproteobacteria</taxon>
        <taxon>Vibrionales</taxon>
        <taxon>Vibrionaceae</taxon>
        <taxon>Veronia</taxon>
    </lineage>
</organism>
<gene>
    <name evidence="6" type="ORF">A8L45_20255</name>
</gene>
<dbReference type="InterPro" id="IPR029151">
    <property type="entry name" value="Sensor-like_sf"/>
</dbReference>
<dbReference type="EC" id="2.7.7.65" evidence="2"/>
<feature type="domain" description="GGDEF" evidence="5">
    <location>
        <begin position="244"/>
        <end position="375"/>
    </location>
</feature>
<dbReference type="STRING" id="1080227.A8L45_20255"/>
<keyword evidence="4" id="KW-0812">Transmembrane</keyword>
<dbReference type="GO" id="GO:0005886">
    <property type="term" value="C:plasma membrane"/>
    <property type="evidence" value="ECO:0007669"/>
    <property type="project" value="UniProtKB-SubCell"/>
</dbReference>
<dbReference type="InterPro" id="IPR050469">
    <property type="entry name" value="Diguanylate_Cyclase"/>
</dbReference>
<dbReference type="InterPro" id="IPR043128">
    <property type="entry name" value="Rev_trsase/Diguanyl_cyclase"/>
</dbReference>
<keyword evidence="4" id="KW-1133">Transmembrane helix</keyword>
<accession>A0A1C3EB59</accession>
<evidence type="ECO:0000256" key="4">
    <source>
        <dbReference type="SAM" id="Phobius"/>
    </source>
</evidence>
<comment type="caution">
    <text evidence="6">The sequence shown here is derived from an EMBL/GenBank/DDBJ whole genome shotgun (WGS) entry which is preliminary data.</text>
</comment>
<evidence type="ECO:0000313" key="7">
    <source>
        <dbReference type="Proteomes" id="UP000094936"/>
    </source>
</evidence>
<dbReference type="SUPFAM" id="SSF103190">
    <property type="entry name" value="Sensory domain-like"/>
    <property type="match status" value="1"/>
</dbReference>
<dbReference type="Proteomes" id="UP000094936">
    <property type="component" value="Unassembled WGS sequence"/>
</dbReference>
<dbReference type="InterPro" id="IPR000160">
    <property type="entry name" value="GGDEF_dom"/>
</dbReference>
<evidence type="ECO:0000256" key="2">
    <source>
        <dbReference type="ARBA" id="ARBA00012528"/>
    </source>
</evidence>
<dbReference type="CDD" id="cd12913">
    <property type="entry name" value="PDC1_MCP_like"/>
    <property type="match status" value="1"/>
</dbReference>
<dbReference type="EMBL" id="LYBM01000053">
    <property type="protein sequence ID" value="ODA30472.1"/>
    <property type="molecule type" value="Genomic_DNA"/>
</dbReference>
<feature type="transmembrane region" description="Helical" evidence="4">
    <location>
        <begin position="13"/>
        <end position="30"/>
    </location>
</feature>
<dbReference type="AlphaFoldDB" id="A0A1C3EB59"/>
<dbReference type="PROSITE" id="PS50887">
    <property type="entry name" value="GGDEF"/>
    <property type="match status" value="1"/>
</dbReference>
<dbReference type="GO" id="GO:0043709">
    <property type="term" value="P:cell adhesion involved in single-species biofilm formation"/>
    <property type="evidence" value="ECO:0007669"/>
    <property type="project" value="TreeGrafter"/>
</dbReference>
<dbReference type="InterPro" id="IPR029787">
    <property type="entry name" value="Nucleotide_cyclase"/>
</dbReference>
<reference evidence="6 7" key="1">
    <citation type="submission" date="2016-05" db="EMBL/GenBank/DDBJ databases">
        <title>Genomic Taxonomy of the Vibrionaceae.</title>
        <authorList>
            <person name="Gomez-Gil B."/>
            <person name="Enciso-Ibarra J."/>
        </authorList>
    </citation>
    <scope>NUCLEOTIDE SEQUENCE [LARGE SCALE GENOMIC DNA]</scope>
    <source>
        <strain evidence="6 7">CAIM 1920</strain>
    </source>
</reference>
<dbReference type="CDD" id="cd01949">
    <property type="entry name" value="GGDEF"/>
    <property type="match status" value="1"/>
</dbReference>
<dbReference type="SUPFAM" id="SSF55073">
    <property type="entry name" value="Nucleotide cyclase"/>
    <property type="match status" value="1"/>
</dbReference>
<dbReference type="NCBIfam" id="TIGR00254">
    <property type="entry name" value="GGDEF"/>
    <property type="match status" value="1"/>
</dbReference>
<keyword evidence="4" id="KW-0472">Membrane</keyword>
<proteinExistence type="predicted"/>
<comment type="catalytic activity">
    <reaction evidence="3">
        <text>2 GTP = 3',3'-c-di-GMP + 2 diphosphate</text>
        <dbReference type="Rhea" id="RHEA:24898"/>
        <dbReference type="ChEBI" id="CHEBI:33019"/>
        <dbReference type="ChEBI" id="CHEBI:37565"/>
        <dbReference type="ChEBI" id="CHEBI:58805"/>
        <dbReference type="EC" id="2.7.7.65"/>
    </reaction>
</comment>
<dbReference type="SMART" id="SM00267">
    <property type="entry name" value="GGDEF"/>
    <property type="match status" value="1"/>
</dbReference>
<sequence>MFDFKSVFSFKKTYIPLILSGFFTVLVLQNEYQNIQSAIKFAFDRVKSNREINQLFITYSRTISLQRDRFIEQVYESDVFHGLNFAFEDGTVITNSDIDKHSTFDRRGRAWYVCAKKKKQGEYCVTDVYLDVLTPSRLRHVITFSYPVYEDGKFLGVGVSDINVDALNADTHFMKLEYYRREKPSMDFYVMNITACFFMIFLVLCILRVLFFVLVDKVFTQSRHDLLTGLKRREHFSSDKIDARTKAFCFLDIDHFKSINDTYGHDVGDKAIKSFSDCIRNSIRAEDVVFRWGGEEFLILVRGKKDEKPDVPSMMTRLCEQVEAINIKGVPKFTVSVGFYEYRVGDDVDLCIKNADIALYKAKRSGRNRVIRYDSSLAMDTLG</sequence>
<dbReference type="Pfam" id="PF00990">
    <property type="entry name" value="GGDEF"/>
    <property type="match status" value="1"/>
</dbReference>
<name>A0A1C3EB59_9GAMM</name>
<evidence type="ECO:0000259" key="5">
    <source>
        <dbReference type="PROSITE" id="PS50887"/>
    </source>
</evidence>
<protein>
    <recommendedName>
        <fullName evidence="2">diguanylate cyclase</fullName>
        <ecNumber evidence="2">2.7.7.65</ecNumber>
    </recommendedName>
</protein>
<dbReference type="PANTHER" id="PTHR45138">
    <property type="entry name" value="REGULATORY COMPONENTS OF SENSORY TRANSDUCTION SYSTEM"/>
    <property type="match status" value="1"/>
</dbReference>
<dbReference type="Pfam" id="PF22673">
    <property type="entry name" value="MCP-like_PDC_1"/>
    <property type="match status" value="1"/>
</dbReference>